<dbReference type="InterPro" id="IPR050808">
    <property type="entry name" value="Phage_Integrase"/>
</dbReference>
<dbReference type="Pfam" id="PF14659">
    <property type="entry name" value="Phage_int_SAM_3"/>
    <property type="match status" value="1"/>
</dbReference>
<comment type="caution">
    <text evidence="7">The sequence shown here is derived from an EMBL/GenBank/DDBJ whole genome shotgun (WGS) entry which is preliminary data.</text>
</comment>
<organism evidence="7 8">
    <name type="scientific">Neobittarella massiliensis</name>
    <name type="common">ex Bilen et al. 2018</name>
    <dbReference type="NCBI Taxonomy" id="2041842"/>
    <lineage>
        <taxon>Bacteria</taxon>
        <taxon>Bacillati</taxon>
        <taxon>Bacillota</taxon>
        <taxon>Clostridia</taxon>
        <taxon>Eubacteriales</taxon>
        <taxon>Oscillospiraceae</taxon>
        <taxon>Neobittarella (ex Bilen et al. 2018)</taxon>
    </lineage>
</organism>
<feature type="domain" description="Tyr recombinase" evidence="6">
    <location>
        <begin position="173"/>
        <end position="390"/>
    </location>
</feature>
<name>A0A8J6LWJ7_9FIRM</name>
<reference evidence="7" key="1">
    <citation type="submission" date="2020-08" db="EMBL/GenBank/DDBJ databases">
        <authorList>
            <person name="Liu C."/>
            <person name="Sun Q."/>
        </authorList>
    </citation>
    <scope>NUCLEOTIDE SEQUENCE</scope>
    <source>
        <strain evidence="7">NSJ-65</strain>
    </source>
</reference>
<dbReference type="Proteomes" id="UP000597668">
    <property type="component" value="Unassembled WGS sequence"/>
</dbReference>
<dbReference type="Gene3D" id="1.10.150.130">
    <property type="match status" value="1"/>
</dbReference>
<sequence length="399" mass="45729">MARKKATAREKKQKLIEIKRKVGERPDGSAIRKSFYGHTKREAEQAYETYKLDLANDMPVVDTTTTVTEWAPLWLKTYILGTVKDNTYANNYEIPIRRHILPYFKDKPMSSIKSVDIQAFLDHALKKVEPGYVGKMRSLLDGMFETAVENRICLQNPVTRSVKVKKKVSCKKDGPAFYTAEQIDLIIDYAKTHKNGLCILILLVCGVSRSELLGLKWTDITSDRVMHIRRGVVDQKNALTGKWEVYVGNDELKNEFRSRDYPLPDWLYKMILQKPKTIYLGGSVRNKTPLKAVNTEFIFHSAKGGVQSPHNWTYYVYQPFMREMIKYYANKKVDMPLLSAHKLRHSAASYWANAGMSLFAISKLGGWSDLKMLSKVYGHGDIDMLRAELNRVQKADGQS</sequence>
<dbReference type="InterPro" id="IPR011010">
    <property type="entry name" value="DNA_brk_join_enz"/>
</dbReference>
<evidence type="ECO:0000256" key="1">
    <source>
        <dbReference type="ARBA" id="ARBA00003283"/>
    </source>
</evidence>
<dbReference type="InterPro" id="IPR010998">
    <property type="entry name" value="Integrase_recombinase_N"/>
</dbReference>
<protein>
    <submittedName>
        <fullName evidence="7">Site-specific integrase</fullName>
    </submittedName>
</protein>
<evidence type="ECO:0000256" key="5">
    <source>
        <dbReference type="ARBA" id="ARBA00023172"/>
    </source>
</evidence>
<evidence type="ECO:0000313" key="7">
    <source>
        <dbReference type="EMBL" id="MBC3517185.1"/>
    </source>
</evidence>
<dbReference type="PROSITE" id="PS51898">
    <property type="entry name" value="TYR_RECOMBINASE"/>
    <property type="match status" value="1"/>
</dbReference>
<keyword evidence="3" id="KW-0229">DNA integration</keyword>
<evidence type="ECO:0000256" key="2">
    <source>
        <dbReference type="ARBA" id="ARBA00008857"/>
    </source>
</evidence>
<evidence type="ECO:0000259" key="6">
    <source>
        <dbReference type="PROSITE" id="PS51898"/>
    </source>
</evidence>
<keyword evidence="4" id="KW-0238">DNA-binding</keyword>
<dbReference type="RefSeq" id="WP_186488632.1">
    <property type="nucleotide sequence ID" value="NZ_JACOGI010000003.1"/>
</dbReference>
<accession>A0A8J6LWJ7</accession>
<dbReference type="Pfam" id="PF00589">
    <property type="entry name" value="Phage_integrase"/>
    <property type="match status" value="1"/>
</dbReference>
<keyword evidence="5" id="KW-0233">DNA recombination</keyword>
<dbReference type="GO" id="GO:0006310">
    <property type="term" value="P:DNA recombination"/>
    <property type="evidence" value="ECO:0007669"/>
    <property type="project" value="UniProtKB-KW"/>
</dbReference>
<dbReference type="Gene3D" id="1.10.443.10">
    <property type="entry name" value="Intergrase catalytic core"/>
    <property type="match status" value="1"/>
</dbReference>
<dbReference type="PANTHER" id="PTHR30629:SF2">
    <property type="entry name" value="PROPHAGE INTEGRASE INTS-RELATED"/>
    <property type="match status" value="1"/>
</dbReference>
<dbReference type="EMBL" id="JACOGI010000003">
    <property type="protein sequence ID" value="MBC3517185.1"/>
    <property type="molecule type" value="Genomic_DNA"/>
</dbReference>
<dbReference type="PANTHER" id="PTHR30629">
    <property type="entry name" value="PROPHAGE INTEGRASE"/>
    <property type="match status" value="1"/>
</dbReference>
<dbReference type="InterPro" id="IPR004107">
    <property type="entry name" value="Integrase_SAM-like_N"/>
</dbReference>
<evidence type="ECO:0000256" key="4">
    <source>
        <dbReference type="ARBA" id="ARBA00023125"/>
    </source>
</evidence>
<comment type="function">
    <text evidence="1">Site-specific tyrosine recombinase, which acts by catalyzing the cutting and rejoining of the recombining DNA molecules.</text>
</comment>
<dbReference type="GO" id="GO:0015074">
    <property type="term" value="P:DNA integration"/>
    <property type="evidence" value="ECO:0007669"/>
    <property type="project" value="UniProtKB-KW"/>
</dbReference>
<dbReference type="CDD" id="cd01189">
    <property type="entry name" value="INT_ICEBs1_C_like"/>
    <property type="match status" value="1"/>
</dbReference>
<keyword evidence="8" id="KW-1185">Reference proteome</keyword>
<gene>
    <name evidence="7" type="ORF">H8K20_12375</name>
</gene>
<dbReference type="AlphaFoldDB" id="A0A8J6LWJ7"/>
<proteinExistence type="inferred from homology"/>
<evidence type="ECO:0000256" key="3">
    <source>
        <dbReference type="ARBA" id="ARBA00022908"/>
    </source>
</evidence>
<dbReference type="GO" id="GO:0003677">
    <property type="term" value="F:DNA binding"/>
    <property type="evidence" value="ECO:0007669"/>
    <property type="project" value="UniProtKB-KW"/>
</dbReference>
<comment type="similarity">
    <text evidence="2">Belongs to the 'phage' integrase family.</text>
</comment>
<evidence type="ECO:0000313" key="8">
    <source>
        <dbReference type="Proteomes" id="UP000597668"/>
    </source>
</evidence>
<dbReference type="InterPro" id="IPR002104">
    <property type="entry name" value="Integrase_catalytic"/>
</dbReference>
<dbReference type="InterPro" id="IPR013762">
    <property type="entry name" value="Integrase-like_cat_sf"/>
</dbReference>
<dbReference type="SUPFAM" id="SSF56349">
    <property type="entry name" value="DNA breaking-rejoining enzymes"/>
    <property type="match status" value="1"/>
</dbReference>